<dbReference type="EMBL" id="SRSO01000003">
    <property type="protein sequence ID" value="TGV04195.1"/>
    <property type="molecule type" value="Genomic_DNA"/>
</dbReference>
<evidence type="ECO:0000256" key="1">
    <source>
        <dbReference type="PROSITE-ProRule" id="PRU01360"/>
    </source>
</evidence>
<keyword evidence="1" id="KW-0998">Cell outer membrane</keyword>
<keyword evidence="4" id="KW-0675">Receptor</keyword>
<sequence length="1053" mass="117037">MKYRLTFFLSCCFIFLGQAIGAQNIKVSGKITDENGEPLTGVNIISSNTGSGINGAVTDFDGGYTITVDAKNKLTYTYIGYITQEIAVNGKSEINVSMVPDLEALDEVVILGYTRTKKKNIIGAVSTVSGEDLLNTGVTNMSQAIQDRLPGVYTEIPSGQPGADDAKITIRGVSSFNGDNSPLILIDGVEATGGFSQLDPSEIASISILKDASSTAVYGARGADGVIIITTNRGQEGPARISAGGGVTAKVMSDIPKKLSSYEVLTLGQEAIKNSGQYSGLRPQSYIDAFLDPDRDQILYPDVDWYDVLIRDIGWESNARVNVSGGTEFVKYFSSLSVNHVGDILKTEDFGNGYYSPEFTYDKINFRTNLDFNITQSTKLSVDISGRSETRKTPNTDLGKNDFGNLFKFIDEATSYFFPVYYPEEFISAHPDPLSLYPGGIRLSGANKENPYQSNPYSAINYGGMRKFKKDVVDIQINLNQNLDGITKGLSVSGKFNYSTSFQYQKREGLNSHLWLYDVLLKEWRPQSDQNYNDSNPQFHTSGGENFDSTLRNLYYEFKLNYKRKFGSHNIAATGVFNRTQRDKKIKELPNYSEDWVGVLDYDFKEKYLLKLSGAYNGSERFAPGKRFGFFPGFAVGWNIAKEKIVQDNVPWLNSFKVRYNYGVTGSEKNIPRFLFLGGYEALPLKFGYAQFGLPINNEIARWAETKIASPTATWESSYKHNLGFDVDLLDYDLSLGLNFYKERREGILINLPVPSYYQASLGTKNNEGRITLPRVNLGEAKNHGVEFEANYSHLTASGLKYSFGGHFTLADSRIVYRGDRVGTPYYQKNEGKPIGWLQGYYSNGFINNFEEAINAPAVSGGNIPGYYSYADFNGNGEIEVNDKIPLEGTSQPEIVYAFNGSLSYKGFDLSVRFFGKDGITYQSSNLFPNFNTTLLEAKTVHLDRWSPENQNAAFPAFGHTASSQRYEQRSNKTTVNSAYLKLQNVRLGYNIQSDYLKKLLSIHALKLSLTGQNLYTWSKVPFGDPEGGNGVSGGYGQYPLVKRFIFGVNIDF</sequence>
<dbReference type="FunFam" id="2.170.130.10:FF:000003">
    <property type="entry name" value="SusC/RagA family TonB-linked outer membrane protein"/>
    <property type="match status" value="1"/>
</dbReference>
<dbReference type="Proteomes" id="UP000307602">
    <property type="component" value="Unassembled WGS sequence"/>
</dbReference>
<feature type="domain" description="TonB-dependent receptor plug" evidence="3">
    <location>
        <begin position="118"/>
        <end position="226"/>
    </location>
</feature>
<keyword evidence="5" id="KW-1185">Reference proteome</keyword>
<evidence type="ECO:0000313" key="5">
    <source>
        <dbReference type="Proteomes" id="UP000307602"/>
    </source>
</evidence>
<keyword evidence="1" id="KW-0812">Transmembrane</keyword>
<organism evidence="4 5">
    <name type="scientific">Flavivirga rizhaonensis</name>
    <dbReference type="NCBI Taxonomy" id="2559571"/>
    <lineage>
        <taxon>Bacteria</taxon>
        <taxon>Pseudomonadati</taxon>
        <taxon>Bacteroidota</taxon>
        <taxon>Flavobacteriia</taxon>
        <taxon>Flavobacteriales</taxon>
        <taxon>Flavobacteriaceae</taxon>
        <taxon>Flavivirga</taxon>
    </lineage>
</organism>
<evidence type="ECO:0000259" key="3">
    <source>
        <dbReference type="Pfam" id="PF07715"/>
    </source>
</evidence>
<dbReference type="InterPro" id="IPR023996">
    <property type="entry name" value="TonB-dep_OMP_SusC/RagA"/>
</dbReference>
<dbReference type="InterPro" id="IPR037066">
    <property type="entry name" value="Plug_dom_sf"/>
</dbReference>
<dbReference type="InterPro" id="IPR012910">
    <property type="entry name" value="Plug_dom"/>
</dbReference>
<feature type="signal peptide" evidence="2">
    <location>
        <begin position="1"/>
        <end position="21"/>
    </location>
</feature>
<evidence type="ECO:0000256" key="2">
    <source>
        <dbReference type="SAM" id="SignalP"/>
    </source>
</evidence>
<dbReference type="Pfam" id="PF13715">
    <property type="entry name" value="CarbopepD_reg_2"/>
    <property type="match status" value="1"/>
</dbReference>
<comment type="caution">
    <text evidence="4">The sequence shown here is derived from an EMBL/GenBank/DDBJ whole genome shotgun (WGS) entry which is preliminary data.</text>
</comment>
<dbReference type="SUPFAM" id="SSF49464">
    <property type="entry name" value="Carboxypeptidase regulatory domain-like"/>
    <property type="match status" value="1"/>
</dbReference>
<gene>
    <name evidence="4" type="ORF">EM932_03390</name>
</gene>
<keyword evidence="1" id="KW-0472">Membrane</keyword>
<dbReference type="PROSITE" id="PS52016">
    <property type="entry name" value="TONB_DEPENDENT_REC_3"/>
    <property type="match status" value="1"/>
</dbReference>
<dbReference type="RefSeq" id="WP_135875495.1">
    <property type="nucleotide sequence ID" value="NZ_SRSO01000003.1"/>
</dbReference>
<name>A0A4S1E1H5_9FLAO</name>
<dbReference type="NCBIfam" id="TIGR04056">
    <property type="entry name" value="OMP_RagA_SusC"/>
    <property type="match status" value="1"/>
</dbReference>
<reference evidence="4 5" key="1">
    <citation type="submission" date="2019-04" db="EMBL/GenBank/DDBJ databases">
        <authorList>
            <person name="Liu A."/>
        </authorList>
    </citation>
    <scope>NUCLEOTIDE SEQUENCE [LARGE SCALE GENOMIC DNA]</scope>
    <source>
        <strain evidence="4 5">RZ03</strain>
    </source>
</reference>
<dbReference type="GO" id="GO:0009279">
    <property type="term" value="C:cell outer membrane"/>
    <property type="evidence" value="ECO:0007669"/>
    <property type="project" value="UniProtKB-SubCell"/>
</dbReference>
<accession>A0A4S1E1H5</accession>
<comment type="similarity">
    <text evidence="1">Belongs to the TonB-dependent receptor family.</text>
</comment>
<dbReference type="Pfam" id="PF07715">
    <property type="entry name" value="Plug"/>
    <property type="match status" value="1"/>
</dbReference>
<protein>
    <submittedName>
        <fullName evidence="4">TonB-dependent receptor</fullName>
    </submittedName>
</protein>
<dbReference type="Gene3D" id="2.170.130.10">
    <property type="entry name" value="TonB-dependent receptor, plug domain"/>
    <property type="match status" value="1"/>
</dbReference>
<dbReference type="InterPro" id="IPR023997">
    <property type="entry name" value="TonB-dep_OMP_SusC/RagA_CS"/>
</dbReference>
<keyword evidence="1" id="KW-1134">Transmembrane beta strand</keyword>
<comment type="subcellular location">
    <subcellularLocation>
        <location evidence="1">Cell outer membrane</location>
        <topology evidence="1">Multi-pass membrane protein</topology>
    </subcellularLocation>
</comment>
<dbReference type="SUPFAM" id="SSF56935">
    <property type="entry name" value="Porins"/>
    <property type="match status" value="1"/>
</dbReference>
<feature type="chain" id="PRO_5020969989" evidence="2">
    <location>
        <begin position="22"/>
        <end position="1053"/>
    </location>
</feature>
<dbReference type="OrthoDB" id="9768177at2"/>
<dbReference type="AlphaFoldDB" id="A0A4S1E1H5"/>
<dbReference type="NCBIfam" id="TIGR04057">
    <property type="entry name" value="SusC_RagA_signa"/>
    <property type="match status" value="1"/>
</dbReference>
<proteinExistence type="inferred from homology"/>
<keyword evidence="1" id="KW-0813">Transport</keyword>
<dbReference type="InterPro" id="IPR039426">
    <property type="entry name" value="TonB-dep_rcpt-like"/>
</dbReference>
<keyword evidence="2" id="KW-0732">Signal</keyword>
<dbReference type="InterPro" id="IPR008969">
    <property type="entry name" value="CarboxyPept-like_regulatory"/>
</dbReference>
<evidence type="ECO:0000313" key="4">
    <source>
        <dbReference type="EMBL" id="TGV04195.1"/>
    </source>
</evidence>
<dbReference type="Gene3D" id="2.60.40.1120">
    <property type="entry name" value="Carboxypeptidase-like, regulatory domain"/>
    <property type="match status" value="1"/>
</dbReference>